<feature type="transmembrane region" description="Helical" evidence="7">
    <location>
        <begin position="177"/>
        <end position="198"/>
    </location>
</feature>
<feature type="transmembrane region" description="Helical" evidence="7">
    <location>
        <begin position="55"/>
        <end position="74"/>
    </location>
</feature>
<dbReference type="AlphaFoldDB" id="A0A2K3QDL5"/>
<dbReference type="FunFam" id="1.20.1250.20:FF:000090">
    <property type="entry name" value="MFS sugar transporter, putative"/>
    <property type="match status" value="1"/>
</dbReference>
<keyword evidence="4 7" id="KW-0812">Transmembrane</keyword>
<dbReference type="Pfam" id="PF00083">
    <property type="entry name" value="Sugar_tr"/>
    <property type="match status" value="1"/>
</dbReference>
<dbReference type="PANTHER" id="PTHR48022:SF4">
    <property type="entry name" value="MAJOR FACILITATOR SUPERFAMILY (MFS) PROFILE DOMAIN-CONTAINING PROTEIN-RELATED"/>
    <property type="match status" value="1"/>
</dbReference>
<feature type="transmembrane region" description="Helical" evidence="7">
    <location>
        <begin position="111"/>
        <end position="132"/>
    </location>
</feature>
<keyword evidence="5 7" id="KW-1133">Transmembrane helix</keyword>
<comment type="subcellular location">
    <subcellularLocation>
        <location evidence="1">Membrane</location>
        <topology evidence="1">Multi-pass membrane protein</topology>
    </subcellularLocation>
</comment>
<dbReference type="GO" id="GO:0005351">
    <property type="term" value="F:carbohydrate:proton symporter activity"/>
    <property type="evidence" value="ECO:0007669"/>
    <property type="project" value="TreeGrafter"/>
</dbReference>
<proteinExistence type="inferred from homology"/>
<feature type="transmembrane region" description="Helical" evidence="7">
    <location>
        <begin position="288"/>
        <end position="311"/>
    </location>
</feature>
<dbReference type="InterPro" id="IPR011990">
    <property type="entry name" value="TPR-like_helical_dom_sf"/>
</dbReference>
<keyword evidence="9" id="KW-0762">Sugar transport</keyword>
<organism evidence="9 10">
    <name type="scientific">Tolypocladium capitatum</name>
    <dbReference type="NCBI Taxonomy" id="45235"/>
    <lineage>
        <taxon>Eukaryota</taxon>
        <taxon>Fungi</taxon>
        <taxon>Dikarya</taxon>
        <taxon>Ascomycota</taxon>
        <taxon>Pezizomycotina</taxon>
        <taxon>Sordariomycetes</taxon>
        <taxon>Hypocreomycetidae</taxon>
        <taxon>Hypocreales</taxon>
        <taxon>Ophiocordycipitaceae</taxon>
        <taxon>Tolypocladium</taxon>
    </lineage>
</organism>
<feature type="transmembrane region" description="Helical" evidence="7">
    <location>
        <begin position="86"/>
        <end position="105"/>
    </location>
</feature>
<dbReference type="EMBL" id="NRSZ01000700">
    <property type="protein sequence ID" value="PNY25636.1"/>
    <property type="molecule type" value="Genomic_DNA"/>
</dbReference>
<comment type="similarity">
    <text evidence="2">Belongs to the major facilitator superfamily. Sugar transporter (TC 2.A.1.1) family.</text>
</comment>
<keyword evidence="10" id="KW-1185">Reference proteome</keyword>
<evidence type="ECO:0000313" key="10">
    <source>
        <dbReference type="Proteomes" id="UP000236621"/>
    </source>
</evidence>
<dbReference type="InterPro" id="IPR003663">
    <property type="entry name" value="Sugar/inositol_transpt"/>
</dbReference>
<keyword evidence="6 7" id="KW-0472">Membrane</keyword>
<feature type="transmembrane region" description="Helical" evidence="7">
    <location>
        <begin position="144"/>
        <end position="162"/>
    </location>
</feature>
<feature type="transmembrane region" description="Helical" evidence="7">
    <location>
        <begin position="421"/>
        <end position="440"/>
    </location>
</feature>
<dbReference type="PROSITE" id="PS50850">
    <property type="entry name" value="MFS"/>
    <property type="match status" value="1"/>
</dbReference>
<evidence type="ECO:0000256" key="2">
    <source>
        <dbReference type="ARBA" id="ARBA00010992"/>
    </source>
</evidence>
<reference evidence="9 10" key="1">
    <citation type="submission" date="2017-08" db="EMBL/GenBank/DDBJ databases">
        <title>Harnessing the power of phylogenomics to disentangle the directionality and signatures of interkingdom host jumping in the parasitic fungal genus Tolypocladium.</title>
        <authorList>
            <person name="Quandt C.A."/>
            <person name="Patterson W."/>
            <person name="Spatafora J.W."/>
        </authorList>
    </citation>
    <scope>NUCLEOTIDE SEQUENCE [LARGE SCALE GENOMIC DNA]</scope>
    <source>
        <strain evidence="9 10">CBS 113982</strain>
    </source>
</reference>
<dbReference type="Proteomes" id="UP000236621">
    <property type="component" value="Unassembled WGS sequence"/>
</dbReference>
<evidence type="ECO:0000313" key="9">
    <source>
        <dbReference type="EMBL" id="PNY25636.1"/>
    </source>
</evidence>
<dbReference type="Pfam" id="PF06041">
    <property type="entry name" value="DUF924"/>
    <property type="match status" value="1"/>
</dbReference>
<sequence>MAGHLGAFRASYLVALSCVGSFLFAYDTGIVGGILTLKSFQDDFGFTAKEKDNVSSLSASLLQAGAFFSCLFAWPFTARFGRRRSIALASLVFNVGTLLQLPRSYGLATWYAGRVIAGVGVGIATAVIPMYSAEMAPKHLRGRLGSGFQLAFTCGVLTSYFVDYGVAEHVAPSSRQWRIPVGLQLVPGGILGLGMLLTRESTRWLAKRGRHQEALDSLIWVRGGEDTTEVQVEFSEILAGIKEEDRVTEGVTWREYLLPANRYRMFLAISIQMVSPQIFNAVGAGQNALLLSGFFGVCKVVSCLFFVLFLVERIGRKGSLLVGSFLMGAYMLAVGLITKYHPPNPGAGLTPPAIASLTMIYLEAMTFNVSWGPVPWLYMSEIFPTRIREGGVAVGAATQWLFNFTFSQITPHAITNLGWRTFLMFCIFNWALVVYTWVFIKETKMRSLEEMELVFNAEHTQIDIAAAHRKDSPALRGWRESWHRVVPSREPGVRPSRAERAVDEAARRAWNLEPSNFNSAAPLRLNHAIEASRRLAACPRSDRALYGSGWTRSSLVQPALRSFIYEDCPRAGWLQTAPARLAIASRPPLLGSTTPPATTPARSFALLQDLARSNMASSVKPHLTPALLREVCGFWFEHLASPDSVVLPTQDDSKRWFFGGEELDRACVERFAPTLEALRASGVTSAADILDAVQPSDPRDWLGLVLLLDQIPRNCYRGASAFVAFTVFDPMARGVSLAAIARGIPNAEPRVRWRLAYRIWFYMPLMHSEDAGAHEAAVAGFERMRRDVYALAEADEQAADADEHRARAAEVVRANVDDAKKLVQVYAGFEERHFGIIKRFGRYPHRNAALGRAATAEEAAYLADGGETFTNK</sequence>
<dbReference type="InterPro" id="IPR005828">
    <property type="entry name" value="MFS_sugar_transport-like"/>
</dbReference>
<dbReference type="Gene3D" id="1.20.58.320">
    <property type="entry name" value="TPR-like"/>
    <property type="match status" value="1"/>
</dbReference>
<feature type="transmembrane region" description="Helical" evidence="7">
    <location>
        <begin position="318"/>
        <end position="338"/>
    </location>
</feature>
<dbReference type="GO" id="GO:0016020">
    <property type="term" value="C:membrane"/>
    <property type="evidence" value="ECO:0007669"/>
    <property type="project" value="UniProtKB-SubCell"/>
</dbReference>
<dbReference type="PANTHER" id="PTHR48022">
    <property type="entry name" value="PLASTIDIC GLUCOSE TRANSPORTER 4"/>
    <property type="match status" value="1"/>
</dbReference>
<dbReference type="InterPro" id="IPR010323">
    <property type="entry name" value="DUF924"/>
</dbReference>
<dbReference type="PROSITE" id="PS00216">
    <property type="entry name" value="SUGAR_TRANSPORT_1"/>
    <property type="match status" value="1"/>
</dbReference>
<dbReference type="Gene3D" id="1.25.40.10">
    <property type="entry name" value="Tetratricopeptide repeat domain"/>
    <property type="match status" value="1"/>
</dbReference>
<dbReference type="NCBIfam" id="TIGR00879">
    <property type="entry name" value="SP"/>
    <property type="match status" value="1"/>
</dbReference>
<dbReference type="SUPFAM" id="SSF48452">
    <property type="entry name" value="TPR-like"/>
    <property type="match status" value="1"/>
</dbReference>
<dbReference type="PROSITE" id="PS00217">
    <property type="entry name" value="SUGAR_TRANSPORT_2"/>
    <property type="match status" value="1"/>
</dbReference>
<keyword evidence="3" id="KW-0813">Transport</keyword>
<evidence type="ECO:0000256" key="6">
    <source>
        <dbReference type="ARBA" id="ARBA00023136"/>
    </source>
</evidence>
<dbReference type="InterPro" id="IPR036259">
    <property type="entry name" value="MFS_trans_sf"/>
</dbReference>
<dbReference type="InterPro" id="IPR005829">
    <property type="entry name" value="Sugar_transporter_CS"/>
</dbReference>
<dbReference type="InterPro" id="IPR050360">
    <property type="entry name" value="MFS_Sugar_Transporters"/>
</dbReference>
<dbReference type="STRING" id="45235.A0A2K3QDL5"/>
<dbReference type="PRINTS" id="PR00171">
    <property type="entry name" value="SUGRTRNSPORT"/>
</dbReference>
<name>A0A2K3QDL5_9HYPO</name>
<feature type="transmembrane region" description="Helical" evidence="7">
    <location>
        <begin position="12"/>
        <end position="35"/>
    </location>
</feature>
<protein>
    <submittedName>
        <fullName evidence="9">MFS sugar transporter</fullName>
    </submittedName>
</protein>
<feature type="transmembrane region" description="Helical" evidence="7">
    <location>
        <begin position="263"/>
        <end position="282"/>
    </location>
</feature>
<dbReference type="SUPFAM" id="SSF103473">
    <property type="entry name" value="MFS general substrate transporter"/>
    <property type="match status" value="1"/>
</dbReference>
<dbReference type="OrthoDB" id="6612291at2759"/>
<feature type="domain" description="Major facilitator superfamily (MFS) profile" evidence="8">
    <location>
        <begin position="13"/>
        <end position="444"/>
    </location>
</feature>
<evidence type="ECO:0000256" key="3">
    <source>
        <dbReference type="ARBA" id="ARBA00022448"/>
    </source>
</evidence>
<evidence type="ECO:0000256" key="5">
    <source>
        <dbReference type="ARBA" id="ARBA00022989"/>
    </source>
</evidence>
<evidence type="ECO:0000259" key="8">
    <source>
        <dbReference type="PROSITE" id="PS50850"/>
    </source>
</evidence>
<feature type="transmembrane region" description="Helical" evidence="7">
    <location>
        <begin position="358"/>
        <end position="378"/>
    </location>
</feature>
<evidence type="ECO:0000256" key="7">
    <source>
        <dbReference type="SAM" id="Phobius"/>
    </source>
</evidence>
<comment type="caution">
    <text evidence="9">The sequence shown here is derived from an EMBL/GenBank/DDBJ whole genome shotgun (WGS) entry which is preliminary data.</text>
</comment>
<dbReference type="Gene3D" id="1.20.1250.20">
    <property type="entry name" value="MFS general substrate transporter like domains"/>
    <property type="match status" value="1"/>
</dbReference>
<evidence type="ECO:0000256" key="4">
    <source>
        <dbReference type="ARBA" id="ARBA00022692"/>
    </source>
</evidence>
<evidence type="ECO:0000256" key="1">
    <source>
        <dbReference type="ARBA" id="ARBA00004141"/>
    </source>
</evidence>
<gene>
    <name evidence="9" type="ORF">TCAP_04432</name>
</gene>
<dbReference type="InterPro" id="IPR020846">
    <property type="entry name" value="MFS_dom"/>
</dbReference>
<accession>A0A2K3QDL5</accession>